<feature type="domain" description="Primosomal protein N' 3' DNA-binding" evidence="10">
    <location>
        <begin position="41"/>
        <end position="138"/>
    </location>
</feature>
<dbReference type="HAMAP" id="MF_00983">
    <property type="entry name" value="PriA"/>
    <property type="match status" value="1"/>
</dbReference>
<protein>
    <recommendedName>
        <fullName evidence="8">Probable replication restart protein PriA</fullName>
    </recommendedName>
    <alternativeName>
        <fullName evidence="8">Putative ATP-dependent DNA helicase PriA</fullName>
    </alternativeName>
</protein>
<dbReference type="InterPro" id="IPR041222">
    <property type="entry name" value="PriA_3primeBD"/>
</dbReference>
<evidence type="ECO:0000256" key="2">
    <source>
        <dbReference type="ARBA" id="ARBA00022705"/>
    </source>
</evidence>
<dbReference type="RefSeq" id="WP_196397219.1">
    <property type="nucleotide sequence ID" value="NZ_JADNYM010000015.1"/>
</dbReference>
<feature type="binding site" evidence="8">
    <location>
        <position position="469"/>
    </location>
    <ligand>
        <name>Zn(2+)</name>
        <dbReference type="ChEBI" id="CHEBI:29105"/>
        <label>1</label>
    </ligand>
</feature>
<comment type="caution">
    <text evidence="8">As this protein does not have any detectable helicase domains, it probably does not have helicase activity.</text>
</comment>
<gene>
    <name evidence="8" type="primary">priA</name>
    <name evidence="11" type="ORF">IV500_12800</name>
</gene>
<feature type="region of interest" description="Disordered" evidence="9">
    <location>
        <begin position="146"/>
        <end position="178"/>
    </location>
</feature>
<keyword evidence="6 8" id="KW-0067">ATP-binding</keyword>
<dbReference type="PANTHER" id="PTHR30580:SF0">
    <property type="entry name" value="PRIMOSOMAL PROTEIN N"/>
    <property type="match status" value="1"/>
</dbReference>
<feature type="binding site" evidence="8">
    <location>
        <position position="438"/>
    </location>
    <ligand>
        <name>Zn(2+)</name>
        <dbReference type="ChEBI" id="CHEBI:29105"/>
        <label>2</label>
    </ligand>
</feature>
<organism evidence="11 12">
    <name type="scientific">Arthrobacter terrae</name>
    <dbReference type="NCBI Taxonomy" id="2935737"/>
    <lineage>
        <taxon>Bacteria</taxon>
        <taxon>Bacillati</taxon>
        <taxon>Actinomycetota</taxon>
        <taxon>Actinomycetes</taxon>
        <taxon>Micrococcales</taxon>
        <taxon>Micrococcaceae</taxon>
        <taxon>Arthrobacter</taxon>
    </lineage>
</organism>
<evidence type="ECO:0000313" key="11">
    <source>
        <dbReference type="EMBL" id="MBG0740260.1"/>
    </source>
</evidence>
<keyword evidence="7 8" id="KW-0238">DNA-binding</keyword>
<dbReference type="AlphaFoldDB" id="A0A931G650"/>
<keyword evidence="4 8" id="KW-0547">Nucleotide-binding</keyword>
<comment type="caution">
    <text evidence="11">The sequence shown here is derived from an EMBL/GenBank/DDBJ whole genome shotgun (WGS) entry which is preliminary data.</text>
</comment>
<dbReference type="GO" id="GO:0003677">
    <property type="term" value="F:DNA binding"/>
    <property type="evidence" value="ECO:0007669"/>
    <property type="project" value="UniProtKB-UniRule"/>
</dbReference>
<dbReference type="Gene3D" id="3.40.1440.60">
    <property type="entry name" value="PriA, 3(prime) DNA-binding domain"/>
    <property type="match status" value="1"/>
</dbReference>
<comment type="similarity">
    <text evidence="8">Belongs to the helicase family. PriA subfamily.</text>
</comment>
<keyword evidence="12" id="KW-1185">Reference proteome</keyword>
<feature type="binding site" evidence="8">
    <location>
        <position position="460"/>
    </location>
    <ligand>
        <name>Zn(2+)</name>
        <dbReference type="ChEBI" id="CHEBI:29105"/>
        <label>2</label>
    </ligand>
</feature>
<feature type="binding site" evidence="8">
    <location>
        <position position="472"/>
    </location>
    <ligand>
        <name>Zn(2+)</name>
        <dbReference type="ChEBI" id="CHEBI:29105"/>
        <label>1</label>
    </ligand>
</feature>
<keyword evidence="3 8" id="KW-0479">Metal-binding</keyword>
<feature type="binding site" evidence="8">
    <location>
        <position position="457"/>
    </location>
    <ligand>
        <name>Zn(2+)</name>
        <dbReference type="ChEBI" id="CHEBI:29105"/>
        <label>2</label>
    </ligand>
</feature>
<evidence type="ECO:0000256" key="6">
    <source>
        <dbReference type="ARBA" id="ARBA00022840"/>
    </source>
</evidence>
<dbReference type="EMBL" id="JADNYM010000015">
    <property type="protein sequence ID" value="MBG0740260.1"/>
    <property type="molecule type" value="Genomic_DNA"/>
</dbReference>
<comment type="cofactor">
    <cofactor evidence="8">
        <name>Zn(2+)</name>
        <dbReference type="ChEBI" id="CHEBI:29105"/>
    </cofactor>
    <text evidence="8">Binds 2 zinc ions per subunit.</text>
</comment>
<name>A0A931G650_9MICC</name>
<dbReference type="GO" id="GO:0005524">
    <property type="term" value="F:ATP binding"/>
    <property type="evidence" value="ECO:0007669"/>
    <property type="project" value="UniProtKB-UniRule"/>
</dbReference>
<dbReference type="Proteomes" id="UP000655366">
    <property type="component" value="Unassembled WGS sequence"/>
</dbReference>
<dbReference type="Gene3D" id="3.40.50.300">
    <property type="entry name" value="P-loop containing nucleotide triphosphate hydrolases"/>
    <property type="match status" value="1"/>
</dbReference>
<proteinExistence type="inferred from homology"/>
<dbReference type="GO" id="GO:0008270">
    <property type="term" value="F:zinc ion binding"/>
    <property type="evidence" value="ECO:0007669"/>
    <property type="project" value="UniProtKB-UniRule"/>
</dbReference>
<comment type="subunit">
    <text evidence="8">Component of the replication restart primosome.</text>
</comment>
<dbReference type="GO" id="GO:0006270">
    <property type="term" value="P:DNA replication initiation"/>
    <property type="evidence" value="ECO:0007669"/>
    <property type="project" value="TreeGrafter"/>
</dbReference>
<keyword evidence="2 8" id="KW-0235">DNA replication</keyword>
<keyword evidence="1 8" id="KW-0639">Primosome</keyword>
<evidence type="ECO:0000256" key="9">
    <source>
        <dbReference type="SAM" id="MobiDB-lite"/>
    </source>
</evidence>
<dbReference type="GO" id="GO:1990077">
    <property type="term" value="C:primosome complex"/>
    <property type="evidence" value="ECO:0007669"/>
    <property type="project" value="UniProtKB-UniRule"/>
</dbReference>
<evidence type="ECO:0000256" key="4">
    <source>
        <dbReference type="ARBA" id="ARBA00022741"/>
    </source>
</evidence>
<dbReference type="GO" id="GO:0043138">
    <property type="term" value="F:3'-5' DNA helicase activity"/>
    <property type="evidence" value="ECO:0007669"/>
    <property type="project" value="TreeGrafter"/>
</dbReference>
<evidence type="ECO:0000259" key="10">
    <source>
        <dbReference type="Pfam" id="PF17764"/>
    </source>
</evidence>
<evidence type="ECO:0000256" key="3">
    <source>
        <dbReference type="ARBA" id="ARBA00022723"/>
    </source>
</evidence>
<evidence type="ECO:0000256" key="1">
    <source>
        <dbReference type="ARBA" id="ARBA00022515"/>
    </source>
</evidence>
<dbReference type="PANTHER" id="PTHR30580">
    <property type="entry name" value="PRIMOSOMAL PROTEIN N"/>
    <property type="match status" value="1"/>
</dbReference>
<dbReference type="GO" id="GO:0006310">
    <property type="term" value="P:DNA recombination"/>
    <property type="evidence" value="ECO:0007669"/>
    <property type="project" value="InterPro"/>
</dbReference>
<accession>A0A931G650</accession>
<sequence>MPADGGSVVQPSLLQGFVTHQPKPDPYSAVVLAKYLPVARVLIESSLPHLDRLFDYSVPAELAGQAQPGVRVKVRFAGQNLNGFLTSRAETSESSRLTPLTKIVSSVPVLTPSVLMLAEAVAARYAGTVSDVLRVAVPPRVASLDKQYADKQYGPTTEAPAPALNTQPPSQPQPPSPSLFQGYRNAGAFLSHLAAGGNPRGVLSALQGFGKNSWHHQVAHAIATCHASGRGAVAVVPDQRDLLLLEQAVAAVLPADSFVRLTAEDGPNLRYRNFLRVLSGEVTVVLGTRSAAFAPVTNPGLFCCWDDGDDLHVERRAPYQHARDVLLLRAGQDGAALLLAGHTRSTEAQRLLNSGWAQPIYPERTLARAVTARIISTADSFEQARDPLAAVARLPQRAWQSAKEALKRGPVLVQVARAGYAPSLACQRCRESARCLTCGGPLMELPARGNQSAVLACRWCAAPGNDHSCPTCGSRELRRVVVGAGRTAEELGRAFPGVTVLASAGDHVKARIPDKPALVVATVGAEPLAPAGYAAALLLDGDTLLRRESLRSGEDALRRWFNASALVRPAKEGGVVVVTADDAQVVGALVRWDPAGYAERELALRQELGLPPATRIASITGPESAVEAFVGQLDVPAEVRVIGPAPVAPGLQRPRSGSSQDGDEEAEYRTLLFFSYTLAPRIIASLRALKAANAAKRSGTPVQVRCDGLDVL</sequence>
<keyword evidence="5 8" id="KW-0862">Zinc</keyword>
<comment type="function">
    <text evidence="8">Initiates the restart of stalled replication forks, which reloads the replicative helicase on sites other than the origin of replication. Recognizes and binds to abandoned replication forks and remodels them to uncover a helicase loading site. Promotes assembly of the primosome at these replication forks.</text>
</comment>
<evidence type="ECO:0000256" key="7">
    <source>
        <dbReference type="ARBA" id="ARBA00023125"/>
    </source>
</evidence>
<feature type="binding site" evidence="8">
    <location>
        <position position="435"/>
    </location>
    <ligand>
        <name>Zn(2+)</name>
        <dbReference type="ChEBI" id="CHEBI:29105"/>
        <label>2</label>
    </ligand>
</feature>
<evidence type="ECO:0000256" key="5">
    <source>
        <dbReference type="ARBA" id="ARBA00022833"/>
    </source>
</evidence>
<dbReference type="GO" id="GO:0006302">
    <property type="term" value="P:double-strand break repair"/>
    <property type="evidence" value="ECO:0007669"/>
    <property type="project" value="InterPro"/>
</dbReference>
<dbReference type="InterPro" id="IPR005259">
    <property type="entry name" value="PriA"/>
</dbReference>
<dbReference type="GO" id="GO:0006269">
    <property type="term" value="P:DNA replication, synthesis of primer"/>
    <property type="evidence" value="ECO:0007669"/>
    <property type="project" value="UniProtKB-KW"/>
</dbReference>
<feature type="binding site" evidence="8">
    <location>
        <position position="429"/>
    </location>
    <ligand>
        <name>Zn(2+)</name>
        <dbReference type="ChEBI" id="CHEBI:29105"/>
        <label>1</label>
    </ligand>
</feature>
<reference evidence="11 12" key="1">
    <citation type="submission" date="2020-11" db="EMBL/GenBank/DDBJ databases">
        <title>Arthrobacter antarcticus sp. nov., isolated from Antarctic Soil.</title>
        <authorList>
            <person name="Li J."/>
        </authorList>
    </citation>
    <scope>NUCLEOTIDE SEQUENCE [LARGE SCALE GENOMIC DNA]</scope>
    <source>
        <strain evidence="11 12">Z1-20</strain>
    </source>
</reference>
<evidence type="ECO:0000313" key="12">
    <source>
        <dbReference type="Proteomes" id="UP000655366"/>
    </source>
</evidence>
<dbReference type="InterPro" id="IPR042115">
    <property type="entry name" value="PriA_3primeBD_sf"/>
</dbReference>
<dbReference type="InterPro" id="IPR027417">
    <property type="entry name" value="P-loop_NTPase"/>
</dbReference>
<feature type="binding site" evidence="8">
    <location>
        <position position="426"/>
    </location>
    <ligand>
        <name>Zn(2+)</name>
        <dbReference type="ChEBI" id="CHEBI:29105"/>
        <label>1</label>
    </ligand>
</feature>
<evidence type="ECO:0000256" key="8">
    <source>
        <dbReference type="HAMAP-Rule" id="MF_00983"/>
    </source>
</evidence>
<dbReference type="Pfam" id="PF17764">
    <property type="entry name" value="PriA_3primeBD"/>
    <property type="match status" value="1"/>
</dbReference>